<keyword evidence="4" id="KW-1185">Reference proteome</keyword>
<dbReference type="PANTHER" id="PTHR35149:SF2">
    <property type="entry name" value="DUF262 DOMAIN-CONTAINING PROTEIN"/>
    <property type="match status" value="1"/>
</dbReference>
<sequence length="567" mass="66920">MATVIGGLFKLVTYLGDNLHYEYWDGQVSLHIEGPNWRPLRNYLWREVSDSRVVSKEWGRQGCCWTLQRTPSSWEEIQEAFLELNRIMLPHILDFEAEQGFDKIYECEEMDVSAHKIKIDDLLHSENLHIPEYQRPYRWTTKNVEQLLQDVNIARISGKLDYLIGSVILHRNISNKNVCINDIVDGQQRITTIMLIIKALDMCVEIPPLTYGHSDSYRHIQENFKFIQEWFDFNLSGSERKDFGNYLLTNCRVVRISVKRLPEAFQLFETQNGRGKELEAYNLLKAYHIRAMADAPKKDKIECDVRWEDAALFIDMDGARKDLLRQVINEHLFRIRKWSREGYASTFSKHEIGEFKGLTLGRDNNLEYAYQNILVQQQIALSFMQSMNSGLFKVRYRFEHGDPDNISPFASINQLLVNGRPFFEYIETYVEIYKRLFLNSNSSQLYRFKDFYHEYCKYRGSRRKGDTYIRQVYKSAIILIFDRFGEKGVDSLFEAVYACLYRIRLEKQKIFLNTMCGKGESGWLFTAIQNAKNLSDFSVIKSRAEEFKRNLRVNFEVDEVKSFFKNK</sequence>
<feature type="domain" description="GmrSD restriction endonucleases N-terminal" evidence="1">
    <location>
        <begin position="120"/>
        <end position="288"/>
    </location>
</feature>
<reference evidence="3 4" key="1">
    <citation type="submission" date="2019-02" db="EMBL/GenBank/DDBJ databases">
        <title>Isolation and identification of novel species under the genus Muribaculum.</title>
        <authorList>
            <person name="Miyake S."/>
            <person name="Ding Y."/>
            <person name="Low A."/>
            <person name="Soh M."/>
            <person name="Seedorf H."/>
        </authorList>
    </citation>
    <scope>NUCLEOTIDE SEQUENCE [LARGE SCALE GENOMIC DNA]</scope>
    <source>
        <strain evidence="3 4">TLL-A4</strain>
    </source>
</reference>
<dbReference type="InterPro" id="IPR057156">
    <property type="entry name" value="DUF7834"/>
</dbReference>
<dbReference type="EMBL" id="CP039393">
    <property type="protein sequence ID" value="QCD34733.1"/>
    <property type="molecule type" value="Genomic_DNA"/>
</dbReference>
<dbReference type="OrthoDB" id="9798761at2"/>
<gene>
    <name evidence="3" type="ORF">E7746_02000</name>
</gene>
<dbReference type="InterPro" id="IPR004919">
    <property type="entry name" value="GmrSD_N"/>
</dbReference>
<name>A0A4P7VBF1_9BACT</name>
<dbReference type="Pfam" id="PF03235">
    <property type="entry name" value="GmrSD_N"/>
    <property type="match status" value="1"/>
</dbReference>
<proteinExistence type="predicted"/>
<accession>A0A4P7VBF1</accession>
<feature type="domain" description="DUF7834" evidence="2">
    <location>
        <begin position="300"/>
        <end position="545"/>
    </location>
</feature>
<dbReference type="PANTHER" id="PTHR35149">
    <property type="entry name" value="SLL5132 PROTEIN"/>
    <property type="match status" value="1"/>
</dbReference>
<evidence type="ECO:0000259" key="2">
    <source>
        <dbReference type="Pfam" id="PF25202"/>
    </source>
</evidence>
<evidence type="ECO:0000313" key="3">
    <source>
        <dbReference type="EMBL" id="QCD34733.1"/>
    </source>
</evidence>
<dbReference type="Proteomes" id="UP000297031">
    <property type="component" value="Chromosome"/>
</dbReference>
<dbReference type="KEGG" id="mgod:E7746_02000"/>
<dbReference type="AlphaFoldDB" id="A0A4P7VBF1"/>
<evidence type="ECO:0000259" key="1">
    <source>
        <dbReference type="Pfam" id="PF03235"/>
    </source>
</evidence>
<protein>
    <submittedName>
        <fullName evidence="3">DUF262 domain-containing protein</fullName>
    </submittedName>
</protein>
<evidence type="ECO:0000313" key="4">
    <source>
        <dbReference type="Proteomes" id="UP000297031"/>
    </source>
</evidence>
<organism evidence="3 4">
    <name type="scientific">Muribaculum gordoncarteri</name>
    <dbReference type="NCBI Taxonomy" id="2530390"/>
    <lineage>
        <taxon>Bacteria</taxon>
        <taxon>Pseudomonadati</taxon>
        <taxon>Bacteroidota</taxon>
        <taxon>Bacteroidia</taxon>
        <taxon>Bacteroidales</taxon>
        <taxon>Muribaculaceae</taxon>
        <taxon>Muribaculum</taxon>
    </lineage>
</organism>
<dbReference type="Pfam" id="PF25202">
    <property type="entry name" value="DUF7834"/>
    <property type="match status" value="1"/>
</dbReference>